<dbReference type="InterPro" id="IPR023213">
    <property type="entry name" value="CAT-like_dom_sf"/>
</dbReference>
<keyword evidence="4" id="KW-1185">Reference proteome</keyword>
<comment type="caution">
    <text evidence="3">The sequence shown here is derived from an EMBL/GenBank/DDBJ whole genome shotgun (WGS) entry which is preliminary data.</text>
</comment>
<feature type="domain" description="Carrier" evidence="2">
    <location>
        <begin position="511"/>
        <end position="592"/>
    </location>
</feature>
<dbReference type="InterPro" id="IPR045851">
    <property type="entry name" value="AMP-bd_C_sf"/>
</dbReference>
<dbReference type="PROSITE" id="PS50075">
    <property type="entry name" value="CARRIER"/>
    <property type="match status" value="1"/>
</dbReference>
<evidence type="ECO:0000256" key="1">
    <source>
        <dbReference type="SAM" id="MobiDB-lite"/>
    </source>
</evidence>
<dbReference type="Gene3D" id="3.30.559.30">
    <property type="entry name" value="Nonribosomal peptide synthetase, condensation domain"/>
    <property type="match status" value="1"/>
</dbReference>
<dbReference type="EMBL" id="CAUYUJ010007280">
    <property type="protein sequence ID" value="CAK0820182.1"/>
    <property type="molecule type" value="Genomic_DNA"/>
</dbReference>
<dbReference type="Gene3D" id="3.30.300.30">
    <property type="match status" value="1"/>
</dbReference>
<feature type="region of interest" description="Disordered" evidence="1">
    <location>
        <begin position="1075"/>
        <end position="1144"/>
    </location>
</feature>
<name>A0ABN9RLY2_9DINO</name>
<protein>
    <recommendedName>
        <fullName evidence="2">Carrier domain-containing protein</fullName>
    </recommendedName>
</protein>
<feature type="compositionally biased region" description="Basic residues" evidence="1">
    <location>
        <begin position="471"/>
        <end position="488"/>
    </location>
</feature>
<dbReference type="SUPFAM" id="SSF47336">
    <property type="entry name" value="ACP-like"/>
    <property type="match status" value="1"/>
</dbReference>
<organism evidence="3 4">
    <name type="scientific">Prorocentrum cordatum</name>
    <dbReference type="NCBI Taxonomy" id="2364126"/>
    <lineage>
        <taxon>Eukaryota</taxon>
        <taxon>Sar</taxon>
        <taxon>Alveolata</taxon>
        <taxon>Dinophyceae</taxon>
        <taxon>Prorocentrales</taxon>
        <taxon>Prorocentraceae</taxon>
        <taxon>Prorocentrum</taxon>
    </lineage>
</organism>
<dbReference type="PANTHER" id="PTHR45527:SF1">
    <property type="entry name" value="FATTY ACID SYNTHASE"/>
    <property type="match status" value="1"/>
</dbReference>
<sequence>MDNEDTAGSGGRALRIVGGVDVQIVEPDGEAPVEGGAVGELCLSGATVFPGYADPEDDKGRFLDIEGRRYFRTRDLVRWIEPRRLLDYCGRCDDMAKVGGKWVDTLTLEASIAALSGVLEAKIIATPQLRGAFVVPRPSNGTDLAASGNAGRPLAMAEAIRRELPPGFSTYLLAAEALPRHVATGKVNRQALLRAVGEVDVHEELCARRGRVVSRFIRGYSVLMRFCHHDPRRLICLAYLWYLLEHSYDWQRLQSILACGFEKRGGSRTVLLCLAWALPLPQLQRLAAPGARLARRAGEGLGWVAVFAATFPHWLMAVPGESSKRRSRSQQDVPLACQRAVGSLQGLFAAWKRRPCPSCSGAHVVSLFPSVSHCCGRCAQTGGVEHDALCFRMPPSGKRQCDNCDFEATWDARFCCFCCQKRPRTHGRYCDKVPYAPACAVTTRSDGPEGSAGGGGGWRGRGRGRGDAGGHHSRSPARPRPPRARTRRGAGPAPPRGKQDDALSDGGPEPDVREEAVAALVWQASGEAPEADGDEPGIGEWAPRRPLPPLDSLRALRLLAAVRQELGRSVSLQDLAACRSLDDLVAAVRRAPSASARRFPDPGAAGFRLWTFGWNNCLQWLFRVRHPLDLEAFGAAAARLLGRHPALRLQNDGRTDVHTAYREAGVVLEVLRAAAGAPPAARAVPAAARAIRLLQEALQVSWPRWRTGRPPAAGAVAGPETILRMECPLESLEATAKPLKKKFRPPFQLALFTHPEAACEAEGAAPWGHMCVMLSHAIADGTAVEPVVQDLAALYEDELAAARSRGASGGHRPIRLCFLSCRLPHFGAVLEQRLLHTLAGDTSPDAMYMDRRMDFLEHHFPESRCAGYCQTFHVLPSELRELMSAVLRHVPGCPAELALLSLLAISLARLGGEPRVKLTLVHHGRDSPPGATGIVGFMTDFRTFTVPTSELMSLLGVVHFVFASVRERAWRRPEALEQIATLVNIVPSSFSPAGPFTQAQWMGTSWAASPDGALSQWGMGRSLRRPLEFQIEQVDAEQWTVNMYVDEVRYPAEAGRRFRACWARALRDLREDPLRGVLGGRPEPPPAYQPAAAPPRPGRRRGGIRRVAPAAPRAPRRARCGTRRPACSRSLPQRVVPTSSRCLS</sequence>
<reference evidence="3" key="1">
    <citation type="submission" date="2023-10" db="EMBL/GenBank/DDBJ databases">
        <authorList>
            <person name="Chen Y."/>
            <person name="Shah S."/>
            <person name="Dougan E. K."/>
            <person name="Thang M."/>
            <person name="Chan C."/>
        </authorList>
    </citation>
    <scope>NUCLEOTIDE SEQUENCE [LARGE SCALE GENOMIC DNA]</scope>
</reference>
<dbReference type="Pfam" id="PF00550">
    <property type="entry name" value="PP-binding"/>
    <property type="match status" value="1"/>
</dbReference>
<dbReference type="SUPFAM" id="SSF56801">
    <property type="entry name" value="Acetyl-CoA synthetase-like"/>
    <property type="match status" value="1"/>
</dbReference>
<dbReference type="SUPFAM" id="SSF52777">
    <property type="entry name" value="CoA-dependent acyltransferases"/>
    <property type="match status" value="2"/>
</dbReference>
<evidence type="ECO:0000313" key="4">
    <source>
        <dbReference type="Proteomes" id="UP001189429"/>
    </source>
</evidence>
<feature type="region of interest" description="Disordered" evidence="1">
    <location>
        <begin position="527"/>
        <end position="546"/>
    </location>
</feature>
<accession>A0ABN9RLY2</accession>
<dbReference type="InterPro" id="IPR036736">
    <property type="entry name" value="ACP-like_sf"/>
</dbReference>
<dbReference type="Gene3D" id="3.30.559.10">
    <property type="entry name" value="Chloramphenicol acetyltransferase-like domain"/>
    <property type="match status" value="1"/>
</dbReference>
<dbReference type="PANTHER" id="PTHR45527">
    <property type="entry name" value="NONRIBOSOMAL PEPTIDE SYNTHETASE"/>
    <property type="match status" value="1"/>
</dbReference>
<feature type="compositionally biased region" description="Gly residues" evidence="1">
    <location>
        <begin position="450"/>
        <end position="459"/>
    </location>
</feature>
<dbReference type="Proteomes" id="UP001189429">
    <property type="component" value="Unassembled WGS sequence"/>
</dbReference>
<feature type="region of interest" description="Disordered" evidence="1">
    <location>
        <begin position="441"/>
        <end position="511"/>
    </location>
</feature>
<proteinExistence type="predicted"/>
<dbReference type="Gene3D" id="3.40.50.12780">
    <property type="entry name" value="N-terminal domain of ligase-like"/>
    <property type="match status" value="1"/>
</dbReference>
<feature type="compositionally biased region" description="Pro residues" evidence="1">
    <location>
        <begin position="1082"/>
        <end position="1096"/>
    </location>
</feature>
<dbReference type="InterPro" id="IPR042099">
    <property type="entry name" value="ANL_N_sf"/>
</dbReference>
<evidence type="ECO:0000259" key="2">
    <source>
        <dbReference type="PROSITE" id="PS50075"/>
    </source>
</evidence>
<gene>
    <name evidence="3" type="ORF">PCOR1329_LOCUS21961</name>
</gene>
<evidence type="ECO:0000313" key="3">
    <source>
        <dbReference type="EMBL" id="CAK0820182.1"/>
    </source>
</evidence>
<dbReference type="InterPro" id="IPR009081">
    <property type="entry name" value="PP-bd_ACP"/>
</dbReference>